<keyword evidence="5 10" id="KW-0235">DNA replication</keyword>
<dbReference type="InterPro" id="IPR016558">
    <property type="entry name" value="DNA_primase_lsu_euk"/>
</dbReference>
<name>A0ABP0H1H8_CLALP</name>
<comment type="cofactor">
    <cofactor evidence="10">
        <name>[4Fe-4S] cluster</name>
        <dbReference type="ChEBI" id="CHEBI:49883"/>
    </cofactor>
    <text evidence="10">Binds 1 [4Fe-4S] cluster.</text>
</comment>
<evidence type="ECO:0000256" key="3">
    <source>
        <dbReference type="ARBA" id="ARBA00022485"/>
    </source>
</evidence>
<organism evidence="13 14">
    <name type="scientific">Clavelina lepadiformis</name>
    <name type="common">Light-bulb sea squirt</name>
    <name type="synonym">Ascidia lepadiformis</name>
    <dbReference type="NCBI Taxonomy" id="159417"/>
    <lineage>
        <taxon>Eukaryota</taxon>
        <taxon>Metazoa</taxon>
        <taxon>Chordata</taxon>
        <taxon>Tunicata</taxon>
        <taxon>Ascidiacea</taxon>
        <taxon>Aplousobranchia</taxon>
        <taxon>Clavelinidae</taxon>
        <taxon>Clavelina</taxon>
    </lineage>
</organism>
<accession>A0ABP0H1H8</accession>
<reference evidence="13 14" key="1">
    <citation type="submission" date="2024-02" db="EMBL/GenBank/DDBJ databases">
        <authorList>
            <person name="Daric V."/>
            <person name="Darras S."/>
        </authorList>
    </citation>
    <scope>NUCLEOTIDE SEQUENCE [LARGE SCALE GENOMIC DNA]</scope>
</reference>
<keyword evidence="3 10" id="KW-0004">4Fe-4S</keyword>
<evidence type="ECO:0000313" key="13">
    <source>
        <dbReference type="EMBL" id="CAK8697856.1"/>
    </source>
</evidence>
<keyword evidence="8 10" id="KW-0411">Iron-sulfur</keyword>
<feature type="domain" description="DNA primase large subunit C-terminal" evidence="12">
    <location>
        <begin position="292"/>
        <end position="461"/>
    </location>
</feature>
<dbReference type="InterPro" id="IPR058560">
    <property type="entry name" value="DNA_primase_C"/>
</dbReference>
<feature type="compositionally biased region" description="Basic and acidic residues" evidence="11">
    <location>
        <begin position="497"/>
        <end position="512"/>
    </location>
</feature>
<evidence type="ECO:0000256" key="8">
    <source>
        <dbReference type="ARBA" id="ARBA00023014"/>
    </source>
</evidence>
<keyword evidence="6 10" id="KW-0479">Metal-binding</keyword>
<dbReference type="Gene3D" id="1.20.930.80">
    <property type="match status" value="1"/>
</dbReference>
<keyword evidence="4 10" id="KW-0639">Primosome</keyword>
<evidence type="ECO:0000256" key="7">
    <source>
        <dbReference type="ARBA" id="ARBA00023004"/>
    </source>
</evidence>
<evidence type="ECO:0000256" key="4">
    <source>
        <dbReference type="ARBA" id="ARBA00022515"/>
    </source>
</evidence>
<gene>
    <name evidence="13" type="ORF">CVLEPA_LOCUS31348</name>
</gene>
<dbReference type="CDD" id="cd07322">
    <property type="entry name" value="PriL_PriS_Eukaryotic"/>
    <property type="match status" value="1"/>
</dbReference>
<evidence type="ECO:0000256" key="5">
    <source>
        <dbReference type="ARBA" id="ARBA00022705"/>
    </source>
</evidence>
<evidence type="ECO:0000313" key="14">
    <source>
        <dbReference type="Proteomes" id="UP001642483"/>
    </source>
</evidence>
<keyword evidence="7 10" id="KW-0408">Iron</keyword>
<comment type="function">
    <text evidence="10">DNA primase is the polymerase that synthesizes small RNA primers for the Okazaki fragments made during discontinuous DNA replication.</text>
</comment>
<comment type="similarity">
    <text evidence="1 10">Belongs to the eukaryotic-type primase large subunit family.</text>
</comment>
<keyword evidence="14" id="KW-1185">Reference proteome</keyword>
<dbReference type="PANTHER" id="PTHR10537">
    <property type="entry name" value="DNA PRIMASE LARGE SUBUNIT"/>
    <property type="match status" value="1"/>
</dbReference>
<dbReference type="Pfam" id="PF04104">
    <property type="entry name" value="DNA_primase_lrg"/>
    <property type="match status" value="1"/>
</dbReference>
<dbReference type="Pfam" id="PF26466">
    <property type="entry name" value="DNA_primase_lrg_N"/>
    <property type="match status" value="1"/>
</dbReference>
<evidence type="ECO:0000256" key="9">
    <source>
        <dbReference type="ARBA" id="ARBA00023125"/>
    </source>
</evidence>
<dbReference type="PANTHER" id="PTHR10537:SF3">
    <property type="entry name" value="DNA PRIMASE LARGE SUBUNIT"/>
    <property type="match status" value="1"/>
</dbReference>
<feature type="region of interest" description="Disordered" evidence="11">
    <location>
        <begin position="469"/>
        <end position="529"/>
    </location>
</feature>
<comment type="caution">
    <text evidence="13">The sequence shown here is derived from an EMBL/GenBank/DDBJ whole genome shotgun (WGS) entry which is preliminary data.</text>
</comment>
<evidence type="ECO:0000256" key="2">
    <source>
        <dbReference type="ARBA" id="ARBA00019038"/>
    </source>
</evidence>
<dbReference type="InterPro" id="IPR007238">
    <property type="entry name" value="DNA_primase_lsu_euk/arc"/>
</dbReference>
<evidence type="ECO:0000256" key="1">
    <source>
        <dbReference type="ARBA" id="ARBA00010564"/>
    </source>
</evidence>
<evidence type="ECO:0000256" key="11">
    <source>
        <dbReference type="SAM" id="MobiDB-lite"/>
    </source>
</evidence>
<keyword evidence="9 10" id="KW-0238">DNA-binding</keyword>
<dbReference type="PIRSF" id="PIRSF009449">
    <property type="entry name" value="DNA_primase_large_subunit"/>
    <property type="match status" value="1"/>
</dbReference>
<dbReference type="EMBL" id="CAWYQH010000174">
    <property type="protein sequence ID" value="CAK8697856.1"/>
    <property type="molecule type" value="Genomic_DNA"/>
</dbReference>
<evidence type="ECO:0000256" key="6">
    <source>
        <dbReference type="ARBA" id="ARBA00022723"/>
    </source>
</evidence>
<proteinExistence type="inferred from homology"/>
<evidence type="ECO:0000259" key="12">
    <source>
        <dbReference type="Pfam" id="PF04104"/>
    </source>
</evidence>
<evidence type="ECO:0000256" key="10">
    <source>
        <dbReference type="PIRNR" id="PIRNR009449"/>
    </source>
</evidence>
<dbReference type="Proteomes" id="UP001642483">
    <property type="component" value="Unassembled WGS sequence"/>
</dbReference>
<sequence length="529" mass="62482">MQFGGTPKQAVRRRNRRLQLNANLDDCSYPHNLMMYNDPPTMNITLQEFEAFAFERVKVLHYLDSLSVSAVKNSQTYNAKLTEFLRKNYPGFLLQNGGDRDVSEAELEWRRRDHISHFILRLAYCKSEELRRWFLEKELDLFKFRFLQESMNSVQSFLRQNNLTYTPISDDEKERFRPFLTKISLEVTEAALEKTFFYRVPFVEVLNLVSSRRVFLYQGDAFVPQKEFLSIISNQFREHLSKALTLTARSLPELEEDDRLLPILCSFNKNALSTAYDPKRNEGKVSVNDLDDMSQTSYPLCMRQLHRALKDTHHLRHWGRMQYGLFLKGIGVTLEESLKFWRQELGKGIGEDKFDKEHAYNIRHNYGKEGKRTNYTPYSCMTIITKNPPAAQDHHGCPFKHTSPDLLRQKLRSYKTSNDVIDEITDLVKGQHFQIACQKYFQYTHKLEDSSFLVTHPNHYFDESQKILKDEKVPRQQNNQDKNVTKFAPNWSMPNSQKEDKSNPTEEKKFNNEWEDSTLEQMMMEYSEE</sequence>
<protein>
    <recommendedName>
        <fullName evidence="2 10">DNA primase large subunit</fullName>
    </recommendedName>
</protein>